<accession>A0A9P0FC18</accession>
<proteinExistence type="predicted"/>
<protein>
    <submittedName>
        <fullName evidence="1">Uncharacterized protein</fullName>
    </submittedName>
</protein>
<evidence type="ECO:0000313" key="2">
    <source>
        <dbReference type="Proteomes" id="UP001154078"/>
    </source>
</evidence>
<reference evidence="1" key="1">
    <citation type="submission" date="2021-12" db="EMBL/GenBank/DDBJ databases">
        <authorList>
            <person name="King R."/>
        </authorList>
    </citation>
    <scope>NUCLEOTIDE SEQUENCE</scope>
</reference>
<dbReference type="Gene3D" id="3.30.70.330">
    <property type="match status" value="1"/>
</dbReference>
<dbReference type="InterPro" id="IPR012677">
    <property type="entry name" value="Nucleotide-bd_a/b_plait_sf"/>
</dbReference>
<dbReference type="AlphaFoldDB" id="A0A9P0FC18"/>
<dbReference type="EMBL" id="OV121132">
    <property type="protein sequence ID" value="CAH0546682.1"/>
    <property type="molecule type" value="Genomic_DNA"/>
</dbReference>
<evidence type="ECO:0000313" key="1">
    <source>
        <dbReference type="EMBL" id="CAH0546682.1"/>
    </source>
</evidence>
<name>A0A9P0FC18_BRAAE</name>
<gene>
    <name evidence="1" type="ORF">MELIAE_LOCUS795</name>
</gene>
<dbReference type="Proteomes" id="UP001154078">
    <property type="component" value="Chromosome 1"/>
</dbReference>
<sequence length="145" mass="16452">MSLWNYPKQNFNEPMDAKSPEEITKNDFEYFKENKPEVFVLLSGFTEKTNVIQIINFLKGDLTCSPVEDGVYGILFLTTADGCSTGKAVVRLKSVNLIEDILKKQGKRLNKKPIAIKPISKNEGLAILYSTKNKIDKYDNYNLPL</sequence>
<keyword evidence="2" id="KW-1185">Reference proteome</keyword>
<organism evidence="1 2">
    <name type="scientific">Brassicogethes aeneus</name>
    <name type="common">Rape pollen beetle</name>
    <name type="synonym">Meligethes aeneus</name>
    <dbReference type="NCBI Taxonomy" id="1431903"/>
    <lineage>
        <taxon>Eukaryota</taxon>
        <taxon>Metazoa</taxon>
        <taxon>Ecdysozoa</taxon>
        <taxon>Arthropoda</taxon>
        <taxon>Hexapoda</taxon>
        <taxon>Insecta</taxon>
        <taxon>Pterygota</taxon>
        <taxon>Neoptera</taxon>
        <taxon>Endopterygota</taxon>
        <taxon>Coleoptera</taxon>
        <taxon>Polyphaga</taxon>
        <taxon>Cucujiformia</taxon>
        <taxon>Nitidulidae</taxon>
        <taxon>Meligethinae</taxon>
        <taxon>Brassicogethes</taxon>
    </lineage>
</organism>